<evidence type="ECO:0000259" key="10">
    <source>
        <dbReference type="PROSITE" id="PS50943"/>
    </source>
</evidence>
<evidence type="ECO:0000256" key="5">
    <source>
        <dbReference type="ARBA" id="ARBA00022723"/>
    </source>
</evidence>
<dbReference type="Pfam" id="PF01909">
    <property type="entry name" value="NTP_transf_2"/>
    <property type="match status" value="1"/>
</dbReference>
<dbReference type="PANTHER" id="PTHR33571">
    <property type="entry name" value="SSL8005 PROTEIN"/>
    <property type="match status" value="1"/>
</dbReference>
<evidence type="ECO:0000256" key="3">
    <source>
        <dbReference type="ARBA" id="ARBA00022679"/>
    </source>
</evidence>
<keyword evidence="5" id="KW-0479">Metal-binding</keyword>
<accession>A0A448N116</accession>
<evidence type="ECO:0000256" key="7">
    <source>
        <dbReference type="ARBA" id="ARBA00022840"/>
    </source>
</evidence>
<dbReference type="EMBL" id="LR134406">
    <property type="protein sequence ID" value="VEH71107.1"/>
    <property type="molecule type" value="Genomic_DNA"/>
</dbReference>
<evidence type="ECO:0000313" key="12">
    <source>
        <dbReference type="Proteomes" id="UP000273044"/>
    </source>
</evidence>
<dbReference type="GO" id="GO:0005524">
    <property type="term" value="F:ATP binding"/>
    <property type="evidence" value="ECO:0007669"/>
    <property type="project" value="UniProtKB-KW"/>
</dbReference>
<dbReference type="Gene3D" id="1.10.260.40">
    <property type="entry name" value="lambda repressor-like DNA-binding domains"/>
    <property type="match status" value="1"/>
</dbReference>
<dbReference type="SUPFAM" id="SSF47413">
    <property type="entry name" value="lambda repressor-like DNA-binding domains"/>
    <property type="match status" value="1"/>
</dbReference>
<evidence type="ECO:0000256" key="2">
    <source>
        <dbReference type="ARBA" id="ARBA00022649"/>
    </source>
</evidence>
<evidence type="ECO:0000256" key="9">
    <source>
        <dbReference type="ARBA" id="ARBA00038276"/>
    </source>
</evidence>
<evidence type="ECO:0000256" key="6">
    <source>
        <dbReference type="ARBA" id="ARBA00022741"/>
    </source>
</evidence>
<dbReference type="Pfam" id="PF01381">
    <property type="entry name" value="HTH_3"/>
    <property type="match status" value="1"/>
</dbReference>
<evidence type="ECO:0000256" key="4">
    <source>
        <dbReference type="ARBA" id="ARBA00022695"/>
    </source>
</evidence>
<keyword evidence="4" id="KW-0548">Nucleotidyltransferase</keyword>
<reference evidence="11 12" key="1">
    <citation type="submission" date="2018-12" db="EMBL/GenBank/DDBJ databases">
        <authorList>
            <consortium name="Pathogen Informatics"/>
        </authorList>
    </citation>
    <scope>NUCLEOTIDE SEQUENCE [LARGE SCALE GENOMIC DNA]</scope>
    <source>
        <strain evidence="11 12">NCTC12967</strain>
    </source>
</reference>
<keyword evidence="7" id="KW-0067">ATP-binding</keyword>
<dbReference type="Gene3D" id="3.30.460.10">
    <property type="entry name" value="Beta Polymerase, domain 2"/>
    <property type="match status" value="1"/>
</dbReference>
<protein>
    <submittedName>
        <fullName evidence="11">Predicted transcriptional regulator</fullName>
    </submittedName>
</protein>
<evidence type="ECO:0000256" key="1">
    <source>
        <dbReference type="ARBA" id="ARBA00001946"/>
    </source>
</evidence>
<dbReference type="GeneID" id="64407854"/>
<dbReference type="GO" id="GO:0003677">
    <property type="term" value="F:DNA binding"/>
    <property type="evidence" value="ECO:0007669"/>
    <property type="project" value="InterPro"/>
</dbReference>
<dbReference type="SMART" id="SM00530">
    <property type="entry name" value="HTH_XRE"/>
    <property type="match status" value="1"/>
</dbReference>
<keyword evidence="6" id="KW-0547">Nucleotide-binding</keyword>
<gene>
    <name evidence="11" type="ORF">NCTC12967_02417</name>
</gene>
<dbReference type="SUPFAM" id="SSF81301">
    <property type="entry name" value="Nucleotidyltransferase"/>
    <property type="match status" value="1"/>
</dbReference>
<keyword evidence="12" id="KW-1185">Reference proteome</keyword>
<dbReference type="GO" id="GO:0016779">
    <property type="term" value="F:nucleotidyltransferase activity"/>
    <property type="evidence" value="ECO:0007669"/>
    <property type="project" value="UniProtKB-KW"/>
</dbReference>
<dbReference type="RefSeq" id="WP_061787995.1">
    <property type="nucleotide sequence ID" value="NZ_CAUVFS010000019.1"/>
</dbReference>
<sequence length="156" mass="16778">MSRFRSDDAPAVIRAARADAGLTQLELARRAGLRQPSLAQMESGTRPVSEQMLERVLRAAGYRPSVPLSTHADEIIERARAHGLEALRVFGSVVRGEDGFDSDIDLVVTPSAGTDLFDLALFVHEVEELTGFPTDVVSDTNVPAALADAVREAVPL</sequence>
<dbReference type="GO" id="GO:0046872">
    <property type="term" value="F:metal ion binding"/>
    <property type="evidence" value="ECO:0007669"/>
    <property type="project" value="UniProtKB-KW"/>
</dbReference>
<dbReference type="InterPro" id="IPR043519">
    <property type="entry name" value="NT_sf"/>
</dbReference>
<dbReference type="CDD" id="cd05403">
    <property type="entry name" value="NT_KNTase_like"/>
    <property type="match status" value="1"/>
</dbReference>
<organism evidence="11 12">
    <name type="scientific">Arachnia propionica</name>
    <dbReference type="NCBI Taxonomy" id="1750"/>
    <lineage>
        <taxon>Bacteria</taxon>
        <taxon>Bacillati</taxon>
        <taxon>Actinomycetota</taxon>
        <taxon>Actinomycetes</taxon>
        <taxon>Propionibacteriales</taxon>
        <taxon>Propionibacteriaceae</taxon>
        <taxon>Arachnia</taxon>
    </lineage>
</organism>
<feature type="domain" description="HTH cro/C1-type" evidence="10">
    <location>
        <begin position="13"/>
        <end position="59"/>
    </location>
</feature>
<dbReference type="InterPro" id="IPR052038">
    <property type="entry name" value="Type-VII_TA_antitoxin"/>
</dbReference>
<evidence type="ECO:0000256" key="8">
    <source>
        <dbReference type="ARBA" id="ARBA00022842"/>
    </source>
</evidence>
<dbReference type="Proteomes" id="UP000273044">
    <property type="component" value="Chromosome"/>
</dbReference>
<evidence type="ECO:0000313" key="11">
    <source>
        <dbReference type="EMBL" id="VEH71107.1"/>
    </source>
</evidence>
<keyword evidence="3" id="KW-0808">Transferase</keyword>
<comment type="cofactor">
    <cofactor evidence="1">
        <name>Mg(2+)</name>
        <dbReference type="ChEBI" id="CHEBI:18420"/>
    </cofactor>
</comment>
<dbReference type="InterPro" id="IPR001387">
    <property type="entry name" value="Cro/C1-type_HTH"/>
</dbReference>
<keyword evidence="2" id="KW-1277">Toxin-antitoxin system</keyword>
<proteinExistence type="inferred from homology"/>
<keyword evidence="8" id="KW-0460">Magnesium</keyword>
<dbReference type="PANTHER" id="PTHR33571:SF12">
    <property type="entry name" value="BSL3053 PROTEIN"/>
    <property type="match status" value="1"/>
</dbReference>
<dbReference type="AlphaFoldDB" id="A0A448N116"/>
<dbReference type="CDD" id="cd00093">
    <property type="entry name" value="HTH_XRE"/>
    <property type="match status" value="1"/>
</dbReference>
<comment type="similarity">
    <text evidence="9">Belongs to the MntA antitoxin family.</text>
</comment>
<dbReference type="InterPro" id="IPR002934">
    <property type="entry name" value="Polymerase_NTP_transf_dom"/>
</dbReference>
<name>A0A448N116_9ACTN</name>
<dbReference type="InterPro" id="IPR010982">
    <property type="entry name" value="Lambda_DNA-bd_dom_sf"/>
</dbReference>
<dbReference type="PROSITE" id="PS50943">
    <property type="entry name" value="HTH_CROC1"/>
    <property type="match status" value="1"/>
</dbReference>